<dbReference type="EMBL" id="AP014704">
    <property type="protein sequence ID" value="BAQ45735.1"/>
    <property type="molecule type" value="Genomic_DNA"/>
</dbReference>
<accession>A0A0C6FSE6</accession>
<proteinExistence type="predicted"/>
<dbReference type="KEGG" id="maqu:Maq22A_c12460"/>
<name>A0A0C6FSE6_9HYPH</name>
<protein>
    <recommendedName>
        <fullName evidence="3">Anti-sigma factor NepR domain-containing protein</fullName>
    </recommendedName>
</protein>
<evidence type="ECO:0000313" key="2">
    <source>
        <dbReference type="Proteomes" id="UP000061432"/>
    </source>
</evidence>
<evidence type="ECO:0008006" key="3">
    <source>
        <dbReference type="Google" id="ProtNLM"/>
    </source>
</evidence>
<dbReference type="PATRIC" id="fig|270351.10.peg.2411"/>
<reference evidence="1 2" key="1">
    <citation type="journal article" date="2015" name="Genome Announc.">
        <title>Complete Genome Sequence of Methylobacterium aquaticum Strain 22A, Isolated from Racomitrium japonicum Moss.</title>
        <authorList>
            <person name="Tani A."/>
            <person name="Ogura Y."/>
            <person name="Hayashi T."/>
            <person name="Kimbara K."/>
        </authorList>
    </citation>
    <scope>NUCLEOTIDE SEQUENCE [LARGE SCALE GENOMIC DNA]</scope>
    <source>
        <strain evidence="1 2">MA-22A</strain>
    </source>
</reference>
<organism evidence="1 2">
    <name type="scientific">Methylobacterium aquaticum</name>
    <dbReference type="NCBI Taxonomy" id="270351"/>
    <lineage>
        <taxon>Bacteria</taxon>
        <taxon>Pseudomonadati</taxon>
        <taxon>Pseudomonadota</taxon>
        <taxon>Alphaproteobacteria</taxon>
        <taxon>Hyphomicrobiales</taxon>
        <taxon>Methylobacteriaceae</taxon>
        <taxon>Methylobacterium</taxon>
    </lineage>
</organism>
<gene>
    <name evidence="1" type="ORF">Maq22A_c12460</name>
</gene>
<dbReference type="Proteomes" id="UP000061432">
    <property type="component" value="Chromosome"/>
</dbReference>
<sequence length="67" mass="7957">MKQEVSASRDRVEETGLPALGAEAQRRLGRTLRSLYERTVDRQPIPLDQVDLLLRLRHRERELLRHR</sequence>
<dbReference type="AlphaFoldDB" id="A0A0C6FSE6"/>
<evidence type="ECO:0000313" key="1">
    <source>
        <dbReference type="EMBL" id="BAQ45735.1"/>
    </source>
</evidence>
<reference evidence="2" key="2">
    <citation type="submission" date="2015-01" db="EMBL/GenBank/DDBJ databases">
        <title>Complete genome sequence of Methylobacterium aquaticum strain 22A.</title>
        <authorList>
            <person name="Tani A."/>
            <person name="Ogura Y."/>
            <person name="Hayashi T."/>
        </authorList>
    </citation>
    <scope>NUCLEOTIDE SEQUENCE [LARGE SCALE GENOMIC DNA]</scope>
    <source>
        <strain evidence="2">MA-22A</strain>
    </source>
</reference>
<dbReference type="OrthoDB" id="8002537at2"/>